<name>A0ABD4SVS5_9NEIS</name>
<accession>A0ABD4SVS5</accession>
<sequence>MVFADFDAVVDFACRNLTRPDGSVLTRDEAREQIRVLRESGQIEVVSAHGSAGVVLRMPARVVG</sequence>
<comment type="caution">
    <text evidence="1">The sequence shown here is derived from an EMBL/GenBank/DDBJ whole genome shotgun (WGS) entry which is preliminary data.</text>
</comment>
<organism evidence="1 2">
    <name type="scientific">Laribacter hongkongensis</name>
    <dbReference type="NCBI Taxonomy" id="168471"/>
    <lineage>
        <taxon>Bacteria</taxon>
        <taxon>Pseudomonadati</taxon>
        <taxon>Pseudomonadota</taxon>
        <taxon>Betaproteobacteria</taxon>
        <taxon>Neisseriales</taxon>
        <taxon>Aquaspirillaceae</taxon>
        <taxon>Laribacter</taxon>
    </lineage>
</organism>
<gene>
    <name evidence="1" type="ORF">LH440_12615</name>
</gene>
<reference evidence="1 2" key="1">
    <citation type="submission" date="2021-10" db="EMBL/GenBank/DDBJ databases">
        <title>Whole-genome sequencing analysis of Laribacter hongkongensis: virulence gene profiles, carbohydrate-active enzyme prediction, and antimicrobial resistance characterization.</title>
        <authorList>
            <person name="Yuan P."/>
            <person name="Zhan Y."/>
            <person name="Chen D."/>
        </authorList>
    </citation>
    <scope>NUCLEOTIDE SEQUENCE [LARGE SCALE GENOMIC DNA]</scope>
    <source>
        <strain evidence="1 2">W67</strain>
    </source>
</reference>
<dbReference type="RefSeq" id="WP_239894307.1">
    <property type="nucleotide sequence ID" value="NZ_JAJAXM010000025.1"/>
</dbReference>
<dbReference type="AlphaFoldDB" id="A0ABD4SVS5"/>
<evidence type="ECO:0000313" key="2">
    <source>
        <dbReference type="Proteomes" id="UP001200247"/>
    </source>
</evidence>
<proteinExistence type="predicted"/>
<protein>
    <submittedName>
        <fullName evidence="1">Uncharacterized protein</fullName>
    </submittedName>
</protein>
<evidence type="ECO:0000313" key="1">
    <source>
        <dbReference type="EMBL" id="MCG9026729.1"/>
    </source>
</evidence>
<dbReference type="EMBL" id="JAJAXM010000025">
    <property type="protein sequence ID" value="MCG9026729.1"/>
    <property type="molecule type" value="Genomic_DNA"/>
</dbReference>
<dbReference type="Proteomes" id="UP001200247">
    <property type="component" value="Unassembled WGS sequence"/>
</dbReference>